<proteinExistence type="predicted"/>
<reference evidence="3" key="3">
    <citation type="submission" date="2025-08" db="UniProtKB">
        <authorList>
            <consortium name="Ensembl"/>
        </authorList>
    </citation>
    <scope>IDENTIFICATION</scope>
</reference>
<dbReference type="AlphaFoldDB" id="A0A3B1JAW6"/>
<evidence type="ECO:0000313" key="4">
    <source>
        <dbReference type="Proteomes" id="UP000018467"/>
    </source>
</evidence>
<dbReference type="STRING" id="7994.ENSAMXP00000039005"/>
<sequence length="154" mass="16852">MERVIVILAVLVLAQAAEGIISVKTVSDDRAQLECTGTWTNAKESIWTVDLRVDNSSMDTCTPKTDGTGKGITSAKLYVKVRTAANLIEMDIVTLISIIGGNIVMYILLGVVVYNLSSQPRAQRTFSGNKASDKQVLIQNGERDTYQVCEYHLL</sequence>
<evidence type="ECO:0000313" key="3">
    <source>
        <dbReference type="Ensembl" id="ENSAMXP00000039005.1"/>
    </source>
</evidence>
<keyword evidence="4" id="KW-1185">Reference proteome</keyword>
<reference evidence="4" key="1">
    <citation type="submission" date="2013-03" db="EMBL/GenBank/DDBJ databases">
        <authorList>
            <person name="Jeffery W."/>
            <person name="Warren W."/>
            <person name="Wilson R.K."/>
        </authorList>
    </citation>
    <scope>NUCLEOTIDE SEQUENCE</scope>
    <source>
        <strain evidence="4">female</strain>
    </source>
</reference>
<keyword evidence="2" id="KW-0732">Signal</keyword>
<keyword evidence="1" id="KW-0812">Transmembrane</keyword>
<dbReference type="Proteomes" id="UP000018467">
    <property type="component" value="Unassembled WGS sequence"/>
</dbReference>
<accession>A0A3B1JAW6</accession>
<evidence type="ECO:0000256" key="2">
    <source>
        <dbReference type="SAM" id="SignalP"/>
    </source>
</evidence>
<dbReference type="GO" id="GO:0007166">
    <property type="term" value="P:cell surface receptor signaling pathway"/>
    <property type="evidence" value="ECO:0007669"/>
    <property type="project" value="TreeGrafter"/>
</dbReference>
<dbReference type="GO" id="GO:0009897">
    <property type="term" value="C:external side of plasma membrane"/>
    <property type="evidence" value="ECO:0007669"/>
    <property type="project" value="TreeGrafter"/>
</dbReference>
<reference evidence="4" key="2">
    <citation type="journal article" date="2014" name="Nat. Commun.">
        <title>The cavefish genome reveals candidate genes for eye loss.</title>
        <authorList>
            <person name="McGaugh S.E."/>
            <person name="Gross J.B."/>
            <person name="Aken B."/>
            <person name="Blin M."/>
            <person name="Borowsky R."/>
            <person name="Chalopin D."/>
            <person name="Hinaux H."/>
            <person name="Jeffery W.R."/>
            <person name="Keene A."/>
            <person name="Ma L."/>
            <person name="Minx P."/>
            <person name="Murphy D."/>
            <person name="O'Quin K.E."/>
            <person name="Retaux S."/>
            <person name="Rohner N."/>
            <person name="Searle S.M."/>
            <person name="Stahl B.A."/>
            <person name="Tabin C."/>
            <person name="Volff J.N."/>
            <person name="Yoshizawa M."/>
            <person name="Warren W.C."/>
        </authorList>
    </citation>
    <scope>NUCLEOTIDE SEQUENCE [LARGE SCALE GENOMIC DNA]</scope>
    <source>
        <strain evidence="4">female</strain>
    </source>
</reference>
<dbReference type="PANTHER" id="PTHR10570:SF8">
    <property type="entry name" value="T-CELL SURFACE GLYCOPROTEIN CD3 GAMMA CHAIN"/>
    <property type="match status" value="1"/>
</dbReference>
<organism evidence="3 4">
    <name type="scientific">Astyanax mexicanus</name>
    <name type="common">Blind cave fish</name>
    <name type="synonym">Astyanax fasciatus mexicanus</name>
    <dbReference type="NCBI Taxonomy" id="7994"/>
    <lineage>
        <taxon>Eukaryota</taxon>
        <taxon>Metazoa</taxon>
        <taxon>Chordata</taxon>
        <taxon>Craniata</taxon>
        <taxon>Vertebrata</taxon>
        <taxon>Euteleostomi</taxon>
        <taxon>Actinopterygii</taxon>
        <taxon>Neopterygii</taxon>
        <taxon>Teleostei</taxon>
        <taxon>Ostariophysi</taxon>
        <taxon>Characiformes</taxon>
        <taxon>Characoidei</taxon>
        <taxon>Acestrorhamphidae</taxon>
        <taxon>Acestrorhamphinae</taxon>
        <taxon>Astyanax</taxon>
    </lineage>
</organism>
<keyword evidence="1" id="KW-0472">Membrane</keyword>
<dbReference type="InterPro" id="IPR015484">
    <property type="entry name" value="CD3_esu/gsu/dsu"/>
</dbReference>
<reference evidence="3" key="4">
    <citation type="submission" date="2025-09" db="UniProtKB">
        <authorList>
            <consortium name="Ensembl"/>
        </authorList>
    </citation>
    <scope>IDENTIFICATION</scope>
</reference>
<dbReference type="Ensembl" id="ENSAMXT00000047951.1">
    <property type="protein sequence ID" value="ENSAMXP00000039005.1"/>
    <property type="gene ID" value="ENSAMXG00000034924.1"/>
</dbReference>
<dbReference type="GO" id="GO:0045059">
    <property type="term" value="P:positive thymic T cell selection"/>
    <property type="evidence" value="ECO:0007669"/>
    <property type="project" value="TreeGrafter"/>
</dbReference>
<dbReference type="Bgee" id="ENSAMXG00000034924">
    <property type="expression patterns" value="Expressed in pharyngeal gill and 8 other cell types or tissues"/>
</dbReference>
<feature type="transmembrane region" description="Helical" evidence="1">
    <location>
        <begin position="92"/>
        <end position="116"/>
    </location>
</feature>
<dbReference type="GO" id="GO:0042105">
    <property type="term" value="C:alpha-beta T cell receptor complex"/>
    <property type="evidence" value="ECO:0007669"/>
    <property type="project" value="TreeGrafter"/>
</dbReference>
<dbReference type="InParanoid" id="A0A3B1JAW6"/>
<dbReference type="GeneTree" id="ENSGT00990000205064"/>
<name>A0A3B1JAW6_ASTMX</name>
<evidence type="ECO:0000256" key="1">
    <source>
        <dbReference type="SAM" id="Phobius"/>
    </source>
</evidence>
<protein>
    <recommendedName>
        <fullName evidence="5">CD3 gamma/delta subunit Ig-like domain-containing protein</fullName>
    </recommendedName>
</protein>
<dbReference type="PANTHER" id="PTHR10570">
    <property type="entry name" value="T-CELL SURFACE GLYCOPROTEIN CD3 GAMMA CHAIN / DELTA CHAIN"/>
    <property type="match status" value="1"/>
</dbReference>
<keyword evidence="1" id="KW-1133">Transmembrane helix</keyword>
<feature type="signal peptide" evidence="2">
    <location>
        <begin position="1"/>
        <end position="19"/>
    </location>
</feature>
<evidence type="ECO:0008006" key="5">
    <source>
        <dbReference type="Google" id="ProtNLM"/>
    </source>
</evidence>
<dbReference type="GO" id="GO:0004888">
    <property type="term" value="F:transmembrane signaling receptor activity"/>
    <property type="evidence" value="ECO:0007669"/>
    <property type="project" value="TreeGrafter"/>
</dbReference>
<feature type="chain" id="PRO_5017440781" description="CD3 gamma/delta subunit Ig-like domain-containing protein" evidence="2">
    <location>
        <begin position="20"/>
        <end position="154"/>
    </location>
</feature>